<dbReference type="STRING" id="983920.Y88_0717"/>
<comment type="caution">
    <text evidence="2">The sequence shown here is derived from an EMBL/GenBank/DDBJ whole genome shotgun (WGS) entry which is preliminary data.</text>
</comment>
<dbReference type="eggNOG" id="COG3027">
    <property type="taxonomic scope" value="Bacteria"/>
</dbReference>
<dbReference type="InterPro" id="IPR036192">
    <property type="entry name" value="Cell_div_ZapA-like_sf"/>
</dbReference>
<dbReference type="HOGENOM" id="CLU_133828_0_1_5"/>
<organism evidence="2 3">
    <name type="scientific">Novosphingobium nitrogenifigens DSM 19370</name>
    <dbReference type="NCBI Taxonomy" id="983920"/>
    <lineage>
        <taxon>Bacteria</taxon>
        <taxon>Pseudomonadati</taxon>
        <taxon>Pseudomonadota</taxon>
        <taxon>Alphaproteobacteria</taxon>
        <taxon>Sphingomonadales</taxon>
        <taxon>Sphingomonadaceae</taxon>
        <taxon>Novosphingobium</taxon>
    </lineage>
</organism>
<keyword evidence="3" id="KW-1185">Reference proteome</keyword>
<reference evidence="2 3" key="1">
    <citation type="journal article" date="2012" name="J. Bacteriol.">
        <title>Draft Genome Sequence of Novosphingobium nitrogenifigens Y88T.</title>
        <authorList>
            <person name="Strabala T.J."/>
            <person name="Macdonald L."/>
            <person name="Liu V."/>
            <person name="Smit A.M."/>
        </authorList>
    </citation>
    <scope>NUCLEOTIDE SEQUENCE [LARGE SCALE GENOMIC DNA]</scope>
    <source>
        <strain evidence="2 3">DSM 19370</strain>
    </source>
</reference>
<gene>
    <name evidence="2" type="ORF">Y88_0717</name>
</gene>
<dbReference type="Pfam" id="PF05164">
    <property type="entry name" value="ZapA"/>
    <property type="match status" value="1"/>
</dbReference>
<evidence type="ECO:0000313" key="2">
    <source>
        <dbReference type="EMBL" id="EGD58660.1"/>
    </source>
</evidence>
<accession>F1Z9T2</accession>
<proteinExistence type="predicted"/>
<dbReference type="SUPFAM" id="SSF102829">
    <property type="entry name" value="Cell division protein ZapA-like"/>
    <property type="match status" value="1"/>
</dbReference>
<sequence>MKNVTLTIGGRSHAVAVPVGEEAHIETLARMVDDRVRRLRLGQGQTEVRMLLFATLMLADELLALEKAGPAPVPAPPPPAPPAPPPAPEPEVVRDPIAPELLARVADLAARVEKLAERLEQSGEAS</sequence>
<name>F1Z9T2_9SPHN</name>
<dbReference type="InParanoid" id="F1Z9T2"/>
<dbReference type="RefSeq" id="WP_008066436.1">
    <property type="nucleotide sequence ID" value="NZ_AQWK01000002.1"/>
</dbReference>
<evidence type="ECO:0000256" key="1">
    <source>
        <dbReference type="SAM" id="MobiDB-lite"/>
    </source>
</evidence>
<dbReference type="EMBL" id="AEWJ01000041">
    <property type="protein sequence ID" value="EGD58660.1"/>
    <property type="molecule type" value="Genomic_DNA"/>
</dbReference>
<dbReference type="InterPro" id="IPR007838">
    <property type="entry name" value="Cell_div_ZapA-like"/>
</dbReference>
<dbReference type="InterPro" id="IPR042233">
    <property type="entry name" value="Cell_div_ZapA_N"/>
</dbReference>
<feature type="region of interest" description="Disordered" evidence="1">
    <location>
        <begin position="68"/>
        <end position="93"/>
    </location>
</feature>
<evidence type="ECO:0000313" key="3">
    <source>
        <dbReference type="Proteomes" id="UP000004728"/>
    </source>
</evidence>
<protein>
    <recommendedName>
        <fullName evidence="4">Cell division protein ZapA</fullName>
    </recommendedName>
</protein>
<dbReference type="Proteomes" id="UP000004728">
    <property type="component" value="Unassembled WGS sequence"/>
</dbReference>
<feature type="compositionally biased region" description="Pro residues" evidence="1">
    <location>
        <begin position="71"/>
        <end position="89"/>
    </location>
</feature>
<dbReference type="Gene3D" id="3.30.160.880">
    <property type="entry name" value="Cell division protein ZapA protomer, N-terminal domain"/>
    <property type="match status" value="1"/>
</dbReference>
<dbReference type="OrthoDB" id="9797575at2"/>
<dbReference type="AlphaFoldDB" id="F1Z9T2"/>
<evidence type="ECO:0008006" key="4">
    <source>
        <dbReference type="Google" id="ProtNLM"/>
    </source>
</evidence>